<dbReference type="GO" id="GO:0005886">
    <property type="term" value="C:plasma membrane"/>
    <property type="evidence" value="ECO:0007669"/>
    <property type="project" value="UniProtKB-SubCell"/>
</dbReference>
<organism evidence="9 10">
    <name type="scientific">Massilia eurypsychrophila</name>
    <dbReference type="NCBI Taxonomy" id="1485217"/>
    <lineage>
        <taxon>Bacteria</taxon>
        <taxon>Pseudomonadati</taxon>
        <taxon>Pseudomonadota</taxon>
        <taxon>Betaproteobacteria</taxon>
        <taxon>Burkholderiales</taxon>
        <taxon>Oxalobacteraceae</taxon>
        <taxon>Telluria group</taxon>
        <taxon>Massilia</taxon>
    </lineage>
</organism>
<proteinExistence type="predicted"/>
<comment type="subcellular location">
    <subcellularLocation>
        <location evidence="1">Cell membrane</location>
        <topology evidence="1">Multi-pass membrane protein</topology>
    </subcellularLocation>
</comment>
<comment type="caution">
    <text evidence="9">The sequence shown here is derived from an EMBL/GenBank/DDBJ whole genome shotgun (WGS) entry which is preliminary data.</text>
</comment>
<evidence type="ECO:0000256" key="3">
    <source>
        <dbReference type="ARBA" id="ARBA00022692"/>
    </source>
</evidence>
<evidence type="ECO:0000256" key="6">
    <source>
        <dbReference type="SAM" id="Phobius"/>
    </source>
</evidence>
<dbReference type="InterPro" id="IPR025857">
    <property type="entry name" value="MacB_PCD"/>
</dbReference>
<keyword evidence="2" id="KW-1003">Cell membrane</keyword>
<name>A0A2G8TDW6_9BURK</name>
<feature type="domain" description="ABC3 transporter permease C-terminal" evidence="7">
    <location>
        <begin position="286"/>
        <end position="402"/>
    </location>
</feature>
<keyword evidence="5 6" id="KW-0472">Membrane</keyword>
<feature type="transmembrane region" description="Helical" evidence="6">
    <location>
        <begin position="336"/>
        <end position="357"/>
    </location>
</feature>
<evidence type="ECO:0000256" key="2">
    <source>
        <dbReference type="ARBA" id="ARBA00022475"/>
    </source>
</evidence>
<reference evidence="9 10" key="1">
    <citation type="submission" date="2017-10" db="EMBL/GenBank/DDBJ databases">
        <title>Massilia psychrophilum sp. nov., a novel purple-pigmented bacterium isolated from Tianshan glacier, Xinjiang Municipality, China.</title>
        <authorList>
            <person name="Wang H."/>
        </authorList>
    </citation>
    <scope>NUCLEOTIDE SEQUENCE [LARGE SCALE GENOMIC DNA]</scope>
    <source>
        <strain evidence="9 10">JCM 30074</strain>
    </source>
</reference>
<feature type="transmembrane region" description="Helical" evidence="6">
    <location>
        <begin position="372"/>
        <end position="395"/>
    </location>
</feature>
<accession>A0A2G8TDW6</accession>
<evidence type="ECO:0000256" key="5">
    <source>
        <dbReference type="ARBA" id="ARBA00023136"/>
    </source>
</evidence>
<keyword evidence="4 6" id="KW-1133">Transmembrane helix</keyword>
<keyword evidence="3 6" id="KW-0812">Transmembrane</keyword>
<sequence length="410" mass="44841">MLRNYLMTAWNVFMRRKLFTAINLLCIVLTLVVLMVVTALLETMFFPRGVEGKSDRFLQVMMVEASGPHTRINSQPGYKLIDKYLKPMKSAELVSAVSMPRSVSAYKDGQVHALQMRHTDAEYWKILDFRVLAGRVIGAEDVANGRAVAVINASSARQLFQDKPALGQQISVGGQSFEIVGVVEDAMHVNAFADIWAPLTASPSSDYKTQYTGNFSALLLAPKASDLPQLRHEVEQIARTVQFDDPKKITRVQLWADSKLDLFARAATNARGADSGAGKVMAIVAAAMLLFMLLPALNLVNLNTGRIMERRSEIGVRKAFGATSAQLVCQLIVENMLLCVAGGAIGLFAARVVLWWLEGSGLVPYLKVDMNLAIFGYGLLLSLLFGLISGVIPAWKMSRLDPAHALKGNA</sequence>
<dbReference type="Proteomes" id="UP000230390">
    <property type="component" value="Unassembled WGS sequence"/>
</dbReference>
<keyword evidence="10" id="KW-1185">Reference proteome</keyword>
<dbReference type="GO" id="GO:0022857">
    <property type="term" value="F:transmembrane transporter activity"/>
    <property type="evidence" value="ECO:0007669"/>
    <property type="project" value="TreeGrafter"/>
</dbReference>
<evidence type="ECO:0000256" key="1">
    <source>
        <dbReference type="ARBA" id="ARBA00004651"/>
    </source>
</evidence>
<dbReference type="Pfam" id="PF12704">
    <property type="entry name" value="MacB_PCD"/>
    <property type="match status" value="1"/>
</dbReference>
<evidence type="ECO:0000259" key="7">
    <source>
        <dbReference type="Pfam" id="PF02687"/>
    </source>
</evidence>
<feature type="domain" description="MacB-like periplasmic core" evidence="8">
    <location>
        <begin position="20"/>
        <end position="236"/>
    </location>
</feature>
<gene>
    <name evidence="9" type="ORF">CR105_14335</name>
</gene>
<dbReference type="RefSeq" id="WP_099789165.1">
    <property type="nucleotide sequence ID" value="NZ_JBHLYV010000098.1"/>
</dbReference>
<dbReference type="PANTHER" id="PTHR30572:SF18">
    <property type="entry name" value="ABC-TYPE MACROLIDE FAMILY EXPORT SYSTEM PERMEASE COMPONENT 2"/>
    <property type="match status" value="1"/>
</dbReference>
<evidence type="ECO:0000259" key="8">
    <source>
        <dbReference type="Pfam" id="PF12704"/>
    </source>
</evidence>
<dbReference type="InterPro" id="IPR003838">
    <property type="entry name" value="ABC3_permease_C"/>
</dbReference>
<evidence type="ECO:0000313" key="9">
    <source>
        <dbReference type="EMBL" id="PIL44251.1"/>
    </source>
</evidence>
<evidence type="ECO:0000313" key="10">
    <source>
        <dbReference type="Proteomes" id="UP000230390"/>
    </source>
</evidence>
<feature type="transmembrane region" description="Helical" evidence="6">
    <location>
        <begin position="21"/>
        <end position="41"/>
    </location>
</feature>
<evidence type="ECO:0000256" key="4">
    <source>
        <dbReference type="ARBA" id="ARBA00022989"/>
    </source>
</evidence>
<dbReference type="InterPro" id="IPR050250">
    <property type="entry name" value="Macrolide_Exporter_MacB"/>
</dbReference>
<dbReference type="Pfam" id="PF02687">
    <property type="entry name" value="FtsX"/>
    <property type="match status" value="1"/>
</dbReference>
<dbReference type="OrthoDB" id="8740261at2"/>
<protein>
    <submittedName>
        <fullName evidence="9">ABC transporter permease</fullName>
    </submittedName>
</protein>
<dbReference type="PANTHER" id="PTHR30572">
    <property type="entry name" value="MEMBRANE COMPONENT OF TRANSPORTER-RELATED"/>
    <property type="match status" value="1"/>
</dbReference>
<dbReference type="AlphaFoldDB" id="A0A2G8TDW6"/>
<feature type="transmembrane region" description="Helical" evidence="6">
    <location>
        <begin position="280"/>
        <end position="302"/>
    </location>
</feature>
<dbReference type="EMBL" id="PDOC01000008">
    <property type="protein sequence ID" value="PIL44251.1"/>
    <property type="molecule type" value="Genomic_DNA"/>
</dbReference>